<proteinExistence type="predicted"/>
<feature type="region of interest" description="Disordered" evidence="1">
    <location>
        <begin position="69"/>
        <end position="88"/>
    </location>
</feature>
<feature type="region of interest" description="Disordered" evidence="1">
    <location>
        <begin position="244"/>
        <end position="265"/>
    </location>
</feature>
<accession>A0AAV6TTC2</accession>
<organism evidence="2 3">
    <name type="scientific">Oedothorax gibbosus</name>
    <dbReference type="NCBI Taxonomy" id="931172"/>
    <lineage>
        <taxon>Eukaryota</taxon>
        <taxon>Metazoa</taxon>
        <taxon>Ecdysozoa</taxon>
        <taxon>Arthropoda</taxon>
        <taxon>Chelicerata</taxon>
        <taxon>Arachnida</taxon>
        <taxon>Araneae</taxon>
        <taxon>Araneomorphae</taxon>
        <taxon>Entelegynae</taxon>
        <taxon>Araneoidea</taxon>
        <taxon>Linyphiidae</taxon>
        <taxon>Erigoninae</taxon>
        <taxon>Oedothorax</taxon>
    </lineage>
</organism>
<feature type="region of interest" description="Disordered" evidence="1">
    <location>
        <begin position="111"/>
        <end position="143"/>
    </location>
</feature>
<evidence type="ECO:0000256" key="1">
    <source>
        <dbReference type="SAM" id="MobiDB-lite"/>
    </source>
</evidence>
<keyword evidence="3" id="KW-1185">Reference proteome</keyword>
<evidence type="ECO:0000313" key="2">
    <source>
        <dbReference type="EMBL" id="KAG8175302.1"/>
    </source>
</evidence>
<sequence>MTLAQAPNYADQDTANEMYDMLDQEIENLNNELEDIGLCPISNCPIHLNCQQDTTKPLKRPLTPNEIADDSALGFTKPNKKHTSKSKVLSGYNGIPTANMYSQVMPSTSLNVSVTPTTKNNDANPKNNDANPKTHCKEEPNGKNANTLAREVQQFVAPPPISNPTGTGIKNGNGVSTAKSNIPPLLVPIKGDFQTTCKAITSFAASQNKTEPNANSKRYNYKHPSNRINPQNSIENFPGLPNRSTNAPAWGHNSPNNFPTTDRTSNIPNIDVHNQNQLLTALIGTITKLNARMDEMSATIIQLSQKVLAK</sequence>
<comment type="caution">
    <text evidence="2">The sequence shown here is derived from an EMBL/GenBank/DDBJ whole genome shotgun (WGS) entry which is preliminary data.</text>
</comment>
<gene>
    <name evidence="2" type="ORF">JTE90_008312</name>
</gene>
<feature type="compositionally biased region" description="Low complexity" evidence="1">
    <location>
        <begin position="115"/>
        <end position="133"/>
    </location>
</feature>
<protein>
    <submittedName>
        <fullName evidence="2">Uncharacterized protein</fullName>
    </submittedName>
</protein>
<dbReference type="Proteomes" id="UP000827092">
    <property type="component" value="Unassembled WGS sequence"/>
</dbReference>
<dbReference type="AlphaFoldDB" id="A0AAV6TTC2"/>
<evidence type="ECO:0000313" key="3">
    <source>
        <dbReference type="Proteomes" id="UP000827092"/>
    </source>
</evidence>
<dbReference type="EMBL" id="JAFNEN010001034">
    <property type="protein sequence ID" value="KAG8175302.1"/>
    <property type="molecule type" value="Genomic_DNA"/>
</dbReference>
<reference evidence="2 3" key="1">
    <citation type="journal article" date="2022" name="Nat. Ecol. Evol.">
        <title>A masculinizing supergene underlies an exaggerated male reproductive morph in a spider.</title>
        <authorList>
            <person name="Hendrickx F."/>
            <person name="De Corte Z."/>
            <person name="Sonet G."/>
            <person name="Van Belleghem S.M."/>
            <person name="Kostlbacher S."/>
            <person name="Vangestel C."/>
        </authorList>
    </citation>
    <scope>NUCLEOTIDE SEQUENCE [LARGE SCALE GENOMIC DNA]</scope>
    <source>
        <strain evidence="2">W744_W776</strain>
    </source>
</reference>
<name>A0AAV6TTC2_9ARAC</name>